<proteinExistence type="predicted"/>
<comment type="caution">
    <text evidence="2">The sequence shown here is derived from an EMBL/GenBank/DDBJ whole genome shotgun (WGS) entry which is preliminary data.</text>
</comment>
<name>A0A4C1V775_EUMVA</name>
<protein>
    <submittedName>
        <fullName evidence="2">Uncharacterized protein</fullName>
    </submittedName>
</protein>
<reference evidence="2 3" key="1">
    <citation type="journal article" date="2019" name="Commun. Biol.">
        <title>The bagworm genome reveals a unique fibroin gene that provides high tensile strength.</title>
        <authorList>
            <person name="Kono N."/>
            <person name="Nakamura H."/>
            <person name="Ohtoshi R."/>
            <person name="Tomita M."/>
            <person name="Numata K."/>
            <person name="Arakawa K."/>
        </authorList>
    </citation>
    <scope>NUCLEOTIDE SEQUENCE [LARGE SCALE GENOMIC DNA]</scope>
</reference>
<accession>A0A4C1V775</accession>
<dbReference type="EMBL" id="BGZK01000292">
    <property type="protein sequence ID" value="GBP34681.1"/>
    <property type="molecule type" value="Genomic_DNA"/>
</dbReference>
<feature type="region of interest" description="Disordered" evidence="1">
    <location>
        <begin position="1"/>
        <end position="25"/>
    </location>
</feature>
<evidence type="ECO:0000313" key="2">
    <source>
        <dbReference type="EMBL" id="GBP34681.1"/>
    </source>
</evidence>
<organism evidence="2 3">
    <name type="scientific">Eumeta variegata</name>
    <name type="common">Bagworm moth</name>
    <name type="synonym">Eumeta japonica</name>
    <dbReference type="NCBI Taxonomy" id="151549"/>
    <lineage>
        <taxon>Eukaryota</taxon>
        <taxon>Metazoa</taxon>
        <taxon>Ecdysozoa</taxon>
        <taxon>Arthropoda</taxon>
        <taxon>Hexapoda</taxon>
        <taxon>Insecta</taxon>
        <taxon>Pterygota</taxon>
        <taxon>Neoptera</taxon>
        <taxon>Endopterygota</taxon>
        <taxon>Lepidoptera</taxon>
        <taxon>Glossata</taxon>
        <taxon>Ditrysia</taxon>
        <taxon>Tineoidea</taxon>
        <taxon>Psychidae</taxon>
        <taxon>Oiketicinae</taxon>
        <taxon>Eumeta</taxon>
    </lineage>
</organism>
<dbReference type="Proteomes" id="UP000299102">
    <property type="component" value="Unassembled WGS sequence"/>
</dbReference>
<keyword evidence="3" id="KW-1185">Reference proteome</keyword>
<evidence type="ECO:0000256" key="1">
    <source>
        <dbReference type="SAM" id="MobiDB-lite"/>
    </source>
</evidence>
<dbReference type="AlphaFoldDB" id="A0A4C1V775"/>
<sequence>MRIGSSSRARRPRPPPARPGGAGRLHSLRKSVVISGIPYLSQPLTHSIAGKRTCELPEYTSSSLPMDIHVSGGVTSKLPTSWVEIQIRNRCLMQEGVG</sequence>
<evidence type="ECO:0000313" key="3">
    <source>
        <dbReference type="Proteomes" id="UP000299102"/>
    </source>
</evidence>
<gene>
    <name evidence="2" type="ORF">EVAR_31550_1</name>
</gene>